<protein>
    <recommendedName>
        <fullName evidence="3">Guanylate kinase</fullName>
    </recommendedName>
</protein>
<keyword evidence="2" id="KW-1185">Reference proteome</keyword>
<evidence type="ECO:0000313" key="1">
    <source>
        <dbReference type="EMBL" id="GAF10880.1"/>
    </source>
</evidence>
<dbReference type="InterPro" id="IPR027417">
    <property type="entry name" value="P-loop_NTPase"/>
</dbReference>
<evidence type="ECO:0000313" key="2">
    <source>
        <dbReference type="Proteomes" id="UP000019364"/>
    </source>
</evidence>
<dbReference type="Gene3D" id="3.40.50.300">
    <property type="entry name" value="P-loop containing nucleotide triphosphate hydrolases"/>
    <property type="match status" value="1"/>
</dbReference>
<gene>
    <name evidence="1" type="ORF">JCM16418_5111</name>
</gene>
<dbReference type="AlphaFoldDB" id="W7YIZ5"/>
<name>W7YIZ5_9BACL</name>
<accession>W7YIZ5</accession>
<proteinExistence type="predicted"/>
<sequence>MTSRGDSEEMINNRLNTYDAEILNMAYYDEVVVNRQNEMEDTAQIIKDILEE</sequence>
<evidence type="ECO:0008006" key="3">
    <source>
        <dbReference type="Google" id="ProtNLM"/>
    </source>
</evidence>
<reference evidence="1 2" key="1">
    <citation type="journal article" date="2014" name="Genome Announc.">
        <title>Draft Genome Sequence of Paenibacillus pini JCM 16418T, Isolated from the Rhizosphere of Pine Tree.</title>
        <authorList>
            <person name="Yuki M."/>
            <person name="Oshima K."/>
            <person name="Suda W."/>
            <person name="Oshida Y."/>
            <person name="Kitamura K."/>
            <person name="Iida Y."/>
            <person name="Hattori M."/>
            <person name="Ohkuma M."/>
        </authorList>
    </citation>
    <scope>NUCLEOTIDE SEQUENCE [LARGE SCALE GENOMIC DNA]</scope>
    <source>
        <strain evidence="1 2">JCM 16418</strain>
    </source>
</reference>
<dbReference type="STRING" id="1236976.JCM16418_5111"/>
<comment type="caution">
    <text evidence="1">The sequence shown here is derived from an EMBL/GenBank/DDBJ whole genome shotgun (WGS) entry which is preliminary data.</text>
</comment>
<organism evidence="1 2">
    <name type="scientific">Paenibacillus pini JCM 16418</name>
    <dbReference type="NCBI Taxonomy" id="1236976"/>
    <lineage>
        <taxon>Bacteria</taxon>
        <taxon>Bacillati</taxon>
        <taxon>Bacillota</taxon>
        <taxon>Bacilli</taxon>
        <taxon>Bacillales</taxon>
        <taxon>Paenibacillaceae</taxon>
        <taxon>Paenibacillus</taxon>
    </lineage>
</organism>
<dbReference type="EMBL" id="BAVZ01000044">
    <property type="protein sequence ID" value="GAF10880.1"/>
    <property type="molecule type" value="Genomic_DNA"/>
</dbReference>
<dbReference type="Proteomes" id="UP000019364">
    <property type="component" value="Unassembled WGS sequence"/>
</dbReference>